<keyword evidence="10" id="KW-1133">Transmembrane helix</keyword>
<evidence type="ECO:0000256" key="6">
    <source>
        <dbReference type="ARBA" id="ARBA00023136"/>
    </source>
</evidence>
<feature type="compositionally biased region" description="Basic residues" evidence="9">
    <location>
        <begin position="14"/>
        <end position="27"/>
    </location>
</feature>
<keyword evidence="3" id="KW-1003">Cell membrane</keyword>
<dbReference type="GO" id="GO:0098552">
    <property type="term" value="C:side of membrane"/>
    <property type="evidence" value="ECO:0007669"/>
    <property type="project" value="UniProtKB-KW"/>
</dbReference>
<feature type="transmembrane region" description="Helical" evidence="10">
    <location>
        <begin position="90"/>
        <end position="110"/>
    </location>
</feature>
<comment type="subcellular location">
    <subcellularLocation>
        <location evidence="1">Cell membrane</location>
        <topology evidence="1">Lipid-anchor</topology>
        <topology evidence="1">GPI-anchor</topology>
    </subcellularLocation>
</comment>
<keyword evidence="10" id="KW-0812">Transmembrane</keyword>
<feature type="non-terminal residue" evidence="11">
    <location>
        <position position="1"/>
    </location>
</feature>
<dbReference type="Proteomes" id="UP000465112">
    <property type="component" value="Chromosome 22"/>
</dbReference>
<sequence>PQSRSRQRAERNNAHTHTHTHTHRHTPTNRQREREREERPEKKKKKERRGGREEEEERKKRVGCSCCCRVLCVFFGECAARPPQRMGVTWALFLALHIVSVLQTVLVSAGQCDSVFKGFSDCLLQLGENMANYPQDLDDRDNLHKICSYWDNFHSCATTALADCQEGATDLWEKLKKESRNLDFRGSLFELCGGGNAAPRSADARGLALVLTTLPTVLTWLAF</sequence>
<keyword evidence="4" id="KW-0336">GPI-anchor</keyword>
<evidence type="ECO:0008006" key="13">
    <source>
        <dbReference type="Google" id="ProtNLM"/>
    </source>
</evidence>
<gene>
    <name evidence="11" type="ORF">PFLUV_G00259340</name>
</gene>
<dbReference type="InterPro" id="IPR026144">
    <property type="entry name" value="Neuritin_fam"/>
</dbReference>
<evidence type="ECO:0000256" key="2">
    <source>
        <dbReference type="ARBA" id="ARBA00008377"/>
    </source>
</evidence>
<evidence type="ECO:0000256" key="10">
    <source>
        <dbReference type="SAM" id="Phobius"/>
    </source>
</evidence>
<feature type="region of interest" description="Disordered" evidence="9">
    <location>
        <begin position="1"/>
        <end position="54"/>
    </location>
</feature>
<dbReference type="AlphaFoldDB" id="A0A6A5EBE7"/>
<evidence type="ECO:0000256" key="4">
    <source>
        <dbReference type="ARBA" id="ARBA00022622"/>
    </source>
</evidence>
<proteinExistence type="inferred from homology"/>
<comment type="caution">
    <text evidence="11">The sequence shown here is derived from an EMBL/GenBank/DDBJ whole genome shotgun (WGS) entry which is preliminary data.</text>
</comment>
<accession>A0A6A5EBE7</accession>
<reference evidence="11 12" key="1">
    <citation type="submission" date="2019-06" db="EMBL/GenBank/DDBJ databases">
        <title>A chromosome-scale genome assembly of the European perch, Perca fluviatilis.</title>
        <authorList>
            <person name="Roques C."/>
            <person name="Zahm M."/>
            <person name="Cabau C."/>
            <person name="Klopp C."/>
            <person name="Bouchez O."/>
            <person name="Donnadieu C."/>
            <person name="Kuhl H."/>
            <person name="Gislard M."/>
            <person name="Guendouz S."/>
            <person name="Journot L."/>
            <person name="Haffray P."/>
            <person name="Bestin A."/>
            <person name="Morvezen R."/>
            <person name="Feron R."/>
            <person name="Wen M."/>
            <person name="Jouanno E."/>
            <person name="Herpin A."/>
            <person name="Schartl M."/>
            <person name="Postlethwait J."/>
            <person name="Schaerlinger B."/>
            <person name="Chardard D."/>
            <person name="Lecocq T."/>
            <person name="Poncet C."/>
            <person name="Jaffrelo L."/>
            <person name="Lampietro C."/>
            <person name="Guiguen Y."/>
        </authorList>
    </citation>
    <scope>NUCLEOTIDE SEQUENCE [LARGE SCALE GENOMIC DNA]</scope>
    <source>
        <tissue evidence="11">Blood</tissue>
    </source>
</reference>
<evidence type="ECO:0000256" key="8">
    <source>
        <dbReference type="ARBA" id="ARBA00023288"/>
    </source>
</evidence>
<evidence type="ECO:0000256" key="1">
    <source>
        <dbReference type="ARBA" id="ARBA00004609"/>
    </source>
</evidence>
<keyword evidence="7" id="KW-0325">Glycoprotein</keyword>
<keyword evidence="6 10" id="KW-0472">Membrane</keyword>
<dbReference type="PANTHER" id="PTHR15902:SF1">
    <property type="entry name" value="NEURITIN"/>
    <property type="match status" value="1"/>
</dbReference>
<keyword evidence="5" id="KW-0732">Signal</keyword>
<organism evidence="11 12">
    <name type="scientific">Perca fluviatilis</name>
    <name type="common">European perch</name>
    <dbReference type="NCBI Taxonomy" id="8168"/>
    <lineage>
        <taxon>Eukaryota</taxon>
        <taxon>Metazoa</taxon>
        <taxon>Chordata</taxon>
        <taxon>Craniata</taxon>
        <taxon>Vertebrata</taxon>
        <taxon>Euteleostomi</taxon>
        <taxon>Actinopterygii</taxon>
        <taxon>Neopterygii</taxon>
        <taxon>Teleostei</taxon>
        <taxon>Neoteleostei</taxon>
        <taxon>Acanthomorphata</taxon>
        <taxon>Eupercaria</taxon>
        <taxon>Perciformes</taxon>
        <taxon>Percoidei</taxon>
        <taxon>Percidae</taxon>
        <taxon>Percinae</taxon>
        <taxon>Perca</taxon>
    </lineage>
</organism>
<keyword evidence="8" id="KW-0449">Lipoprotein</keyword>
<dbReference type="GO" id="GO:0005886">
    <property type="term" value="C:plasma membrane"/>
    <property type="evidence" value="ECO:0007669"/>
    <property type="project" value="UniProtKB-SubCell"/>
</dbReference>
<comment type="similarity">
    <text evidence="2">Belongs to the neuritin family.</text>
</comment>
<dbReference type="EMBL" id="VHII01000022">
    <property type="protein sequence ID" value="KAF1373323.1"/>
    <property type="molecule type" value="Genomic_DNA"/>
</dbReference>
<feature type="compositionally biased region" description="Basic and acidic residues" evidence="9">
    <location>
        <begin position="30"/>
        <end position="41"/>
    </location>
</feature>
<evidence type="ECO:0000256" key="5">
    <source>
        <dbReference type="ARBA" id="ARBA00022729"/>
    </source>
</evidence>
<dbReference type="GO" id="GO:1990138">
    <property type="term" value="P:neuron projection extension"/>
    <property type="evidence" value="ECO:0007669"/>
    <property type="project" value="TreeGrafter"/>
</dbReference>
<evidence type="ECO:0000313" key="11">
    <source>
        <dbReference type="EMBL" id="KAF1373323.1"/>
    </source>
</evidence>
<evidence type="ECO:0000256" key="9">
    <source>
        <dbReference type="SAM" id="MobiDB-lite"/>
    </source>
</evidence>
<evidence type="ECO:0000313" key="12">
    <source>
        <dbReference type="Proteomes" id="UP000465112"/>
    </source>
</evidence>
<keyword evidence="12" id="KW-1185">Reference proteome</keyword>
<dbReference type="PANTHER" id="PTHR15902">
    <property type="entry name" value="NEURITIN-RELATED"/>
    <property type="match status" value="1"/>
</dbReference>
<dbReference type="Pfam" id="PF15056">
    <property type="entry name" value="NRN1"/>
    <property type="match status" value="1"/>
</dbReference>
<evidence type="ECO:0000256" key="3">
    <source>
        <dbReference type="ARBA" id="ARBA00022475"/>
    </source>
</evidence>
<protein>
    <recommendedName>
        <fullName evidence="13">Neuritin 1</fullName>
    </recommendedName>
</protein>
<name>A0A6A5EBE7_PERFL</name>
<evidence type="ECO:0000256" key="7">
    <source>
        <dbReference type="ARBA" id="ARBA00023180"/>
    </source>
</evidence>